<dbReference type="RefSeq" id="WP_229316574.1">
    <property type="nucleotide sequence ID" value="NZ_AP025184.1"/>
</dbReference>
<dbReference type="Pfam" id="PF21857">
    <property type="entry name" value="DUF6913"/>
    <property type="match status" value="1"/>
</dbReference>
<sequence length="174" mass="20120">MFLNYFKNLLLKYTLRNKWQDVSSLSGTNAICSVGLLIDETNFFEKEQLIKELISNGLSANSVSILVYRETIDKKEVYSQYTFNSSILDWKGTIGDAVVTEFIQTEFDLLVSYYEIEKAILLLITNNSKAKFKVGLSSIDKRFNHLTITTRISNYSIFAHELFKYLKILNKIEL</sequence>
<evidence type="ECO:0000313" key="2">
    <source>
        <dbReference type="Proteomes" id="UP001319867"/>
    </source>
</evidence>
<protein>
    <submittedName>
        <fullName evidence="1">Uncharacterized protein</fullName>
    </submittedName>
</protein>
<accession>A0ABN6L0N3</accession>
<dbReference type="InterPro" id="IPR054207">
    <property type="entry name" value="DUF6913"/>
</dbReference>
<reference evidence="1 2" key="2">
    <citation type="journal article" date="2022" name="Microorganisms">
        <title>Complete Genome Sequences of Two Flavobacterium ammonificans Strains and a Flavobacterium ammoniigenes Strain of Ammonifying Bacterioplankton Isolated from Surface River Water.</title>
        <authorList>
            <person name="Suda W."/>
            <person name="Ogata Y."/>
            <person name="Shindo C."/>
            <person name="Watanabe K."/>
        </authorList>
    </citation>
    <scope>NUCLEOTIDE SEQUENCE [LARGE SCALE GENOMIC DNA]</scope>
    <source>
        <strain evidence="1 2">GENT5</strain>
    </source>
</reference>
<proteinExistence type="predicted"/>
<dbReference type="EMBL" id="AP025184">
    <property type="protein sequence ID" value="BDB55186.1"/>
    <property type="molecule type" value="Genomic_DNA"/>
</dbReference>
<dbReference type="Proteomes" id="UP001319867">
    <property type="component" value="Chromosome"/>
</dbReference>
<keyword evidence="2" id="KW-1185">Reference proteome</keyword>
<gene>
    <name evidence="1" type="ORF">GENT5_14910</name>
</gene>
<reference evidence="1 2" key="1">
    <citation type="journal article" date="2022" name="Int. J. Syst. Evol. Microbiol.">
        <title>Flavobacterium ammonificans sp. nov. and Flavobacterium ammoniigenes sp. nov., ammonifying bacteria isolated from surface river water.</title>
        <authorList>
            <person name="Watanabe K."/>
            <person name="Kitamura T."/>
            <person name="Ogata Y."/>
            <person name="Shindo C."/>
            <person name="Suda W."/>
        </authorList>
    </citation>
    <scope>NUCLEOTIDE SEQUENCE [LARGE SCALE GENOMIC DNA]</scope>
    <source>
        <strain evidence="1 2">GENT5</strain>
    </source>
</reference>
<organism evidence="1 2">
    <name type="scientific">Flavobacterium ammoniigenes</name>
    <dbReference type="NCBI Taxonomy" id="1751095"/>
    <lineage>
        <taxon>Bacteria</taxon>
        <taxon>Pseudomonadati</taxon>
        <taxon>Bacteroidota</taxon>
        <taxon>Flavobacteriia</taxon>
        <taxon>Flavobacteriales</taxon>
        <taxon>Flavobacteriaceae</taxon>
        <taxon>Flavobacterium</taxon>
    </lineage>
</organism>
<name>A0ABN6L0N3_9FLAO</name>
<evidence type="ECO:0000313" key="1">
    <source>
        <dbReference type="EMBL" id="BDB55186.1"/>
    </source>
</evidence>